<name>A0A803RB13_CANSA</name>
<dbReference type="Proteomes" id="UP000596661">
    <property type="component" value="Unassembled WGS sequence"/>
</dbReference>
<evidence type="ECO:0000313" key="1">
    <source>
        <dbReference type="EnsemblPlants" id="cds.novel_model_7259_5bd9a17a"/>
    </source>
</evidence>
<sequence>MGPFAKIVSLTRSNDWNEDPPSKTAPLHFILISSTLFLTKTPSPSPSPPSIKHLTALSNSSPLTISSLPLL</sequence>
<dbReference type="AlphaFoldDB" id="A0A803RB13"/>
<evidence type="ECO:0000313" key="2">
    <source>
        <dbReference type="Proteomes" id="UP000596661"/>
    </source>
</evidence>
<dbReference type="Gramene" id="novel_model_7259_5bd9a17a">
    <property type="protein sequence ID" value="cds.novel_model_7259_5bd9a17a"/>
    <property type="gene ID" value="novel_gene_3828_5bd9a17a"/>
</dbReference>
<organism evidence="1 2">
    <name type="scientific">Cannabis sativa</name>
    <name type="common">Hemp</name>
    <name type="synonym">Marijuana</name>
    <dbReference type="NCBI Taxonomy" id="3483"/>
    <lineage>
        <taxon>Eukaryota</taxon>
        <taxon>Viridiplantae</taxon>
        <taxon>Streptophyta</taxon>
        <taxon>Embryophyta</taxon>
        <taxon>Tracheophyta</taxon>
        <taxon>Spermatophyta</taxon>
        <taxon>Magnoliopsida</taxon>
        <taxon>eudicotyledons</taxon>
        <taxon>Gunneridae</taxon>
        <taxon>Pentapetalae</taxon>
        <taxon>rosids</taxon>
        <taxon>fabids</taxon>
        <taxon>Rosales</taxon>
        <taxon>Cannabaceae</taxon>
        <taxon>Cannabis</taxon>
    </lineage>
</organism>
<keyword evidence="2" id="KW-1185">Reference proteome</keyword>
<dbReference type="EMBL" id="UZAU01000818">
    <property type="status" value="NOT_ANNOTATED_CDS"/>
    <property type="molecule type" value="Genomic_DNA"/>
</dbReference>
<reference evidence="1" key="1">
    <citation type="submission" date="2021-03" db="UniProtKB">
        <authorList>
            <consortium name="EnsemblPlants"/>
        </authorList>
    </citation>
    <scope>IDENTIFICATION</scope>
</reference>
<dbReference type="EnsemblPlants" id="novel_model_7259_5bd9a17a">
    <property type="protein sequence ID" value="cds.novel_model_7259_5bd9a17a"/>
    <property type="gene ID" value="novel_gene_3828_5bd9a17a"/>
</dbReference>
<proteinExistence type="predicted"/>
<protein>
    <submittedName>
        <fullName evidence="1">Uncharacterized protein</fullName>
    </submittedName>
</protein>
<gene>
    <name evidence="1" type="primary">LOC115699390</name>
</gene>
<accession>A0A803RB13</accession>